<comment type="caution">
    <text evidence="1">The sequence shown here is derived from an EMBL/GenBank/DDBJ whole genome shotgun (WGS) entry which is preliminary data.</text>
</comment>
<name>A0ACB8G3Q8_9SAUR</name>
<keyword evidence="2" id="KW-1185">Reference proteome</keyword>
<evidence type="ECO:0000313" key="1">
    <source>
        <dbReference type="EMBL" id="KAH8014107.1"/>
    </source>
</evidence>
<accession>A0ACB8G3Q8</accession>
<evidence type="ECO:0000313" key="2">
    <source>
        <dbReference type="Proteomes" id="UP000827872"/>
    </source>
</evidence>
<proteinExistence type="predicted"/>
<protein>
    <submittedName>
        <fullName evidence="1">Uncharacterized protein</fullName>
    </submittedName>
</protein>
<gene>
    <name evidence="1" type="ORF">K3G42_026000</name>
</gene>
<organism evidence="1 2">
    <name type="scientific">Sphaerodactylus townsendi</name>
    <dbReference type="NCBI Taxonomy" id="933632"/>
    <lineage>
        <taxon>Eukaryota</taxon>
        <taxon>Metazoa</taxon>
        <taxon>Chordata</taxon>
        <taxon>Craniata</taxon>
        <taxon>Vertebrata</taxon>
        <taxon>Euteleostomi</taxon>
        <taxon>Lepidosauria</taxon>
        <taxon>Squamata</taxon>
        <taxon>Bifurcata</taxon>
        <taxon>Gekkota</taxon>
        <taxon>Sphaerodactylidae</taxon>
        <taxon>Sphaerodactylus</taxon>
    </lineage>
</organism>
<dbReference type="Proteomes" id="UP000827872">
    <property type="component" value="Linkage Group LG02"/>
</dbReference>
<reference evidence="1" key="1">
    <citation type="submission" date="2021-08" db="EMBL/GenBank/DDBJ databases">
        <title>The first chromosome-level gecko genome reveals the dynamic sex chromosomes of Neotropical dwarf geckos (Sphaerodactylidae: Sphaerodactylus).</title>
        <authorList>
            <person name="Pinto B.J."/>
            <person name="Keating S.E."/>
            <person name="Gamble T."/>
        </authorList>
    </citation>
    <scope>NUCLEOTIDE SEQUENCE</scope>
    <source>
        <strain evidence="1">TG3544</strain>
    </source>
</reference>
<dbReference type="EMBL" id="CM037615">
    <property type="protein sequence ID" value="KAH8014107.1"/>
    <property type="molecule type" value="Genomic_DNA"/>
</dbReference>
<sequence length="167" mass="18208">MCLLVATIKKKAFEATWFSDAPSKLFGNKRQNIHFAVLHTPLLGLSGCPLTVGQLPPSEMSHTERSVLDCEYEELEKTLRATAAGGNSVAPLLSKTAPQHVPSGTRAARVLQFGLSCQTAAQDPISDSFGCYLLTWSEPGQDIPSDWDHGALREQHVATLLRDYELS</sequence>